<evidence type="ECO:0000256" key="1">
    <source>
        <dbReference type="PROSITE-ProRule" id="PRU00024"/>
    </source>
</evidence>
<organism evidence="3 4">
    <name type="scientific">Batillaria attramentaria</name>
    <dbReference type="NCBI Taxonomy" id="370345"/>
    <lineage>
        <taxon>Eukaryota</taxon>
        <taxon>Metazoa</taxon>
        <taxon>Spiralia</taxon>
        <taxon>Lophotrochozoa</taxon>
        <taxon>Mollusca</taxon>
        <taxon>Gastropoda</taxon>
        <taxon>Caenogastropoda</taxon>
        <taxon>Sorbeoconcha</taxon>
        <taxon>Cerithioidea</taxon>
        <taxon>Batillariidae</taxon>
        <taxon>Batillaria</taxon>
    </lineage>
</organism>
<keyword evidence="1" id="KW-0863">Zinc-finger</keyword>
<keyword evidence="1" id="KW-0862">Zinc</keyword>
<keyword evidence="4" id="KW-1185">Reference proteome</keyword>
<dbReference type="Pfam" id="PF00643">
    <property type="entry name" value="zf-B_box"/>
    <property type="match status" value="1"/>
</dbReference>
<dbReference type="Gene3D" id="3.30.160.60">
    <property type="entry name" value="Classic Zinc Finger"/>
    <property type="match status" value="1"/>
</dbReference>
<dbReference type="PANTHER" id="PTHR25462">
    <property type="entry name" value="BONUS, ISOFORM C-RELATED"/>
    <property type="match status" value="1"/>
</dbReference>
<name>A0ABD0K395_9CAEN</name>
<dbReference type="InterPro" id="IPR047153">
    <property type="entry name" value="TRIM45/56/19-like"/>
</dbReference>
<feature type="domain" description="B box-type" evidence="2">
    <location>
        <begin position="14"/>
        <end position="55"/>
    </location>
</feature>
<comment type="caution">
    <text evidence="3">The sequence shown here is derived from an EMBL/GenBank/DDBJ whole genome shotgun (WGS) entry which is preliminary data.</text>
</comment>
<reference evidence="3 4" key="1">
    <citation type="journal article" date="2023" name="Sci. Data">
        <title>Genome assembly of the Korean intertidal mud-creeper Batillaria attramentaria.</title>
        <authorList>
            <person name="Patra A.K."/>
            <person name="Ho P.T."/>
            <person name="Jun S."/>
            <person name="Lee S.J."/>
            <person name="Kim Y."/>
            <person name="Won Y.J."/>
        </authorList>
    </citation>
    <scope>NUCLEOTIDE SEQUENCE [LARGE SCALE GENOMIC DNA]</scope>
    <source>
        <strain evidence="3">Wonlab-2016</strain>
    </source>
</reference>
<dbReference type="AlphaFoldDB" id="A0ABD0K395"/>
<dbReference type="Proteomes" id="UP001519460">
    <property type="component" value="Unassembled WGS sequence"/>
</dbReference>
<accession>A0ABD0K395</accession>
<evidence type="ECO:0000259" key="2">
    <source>
        <dbReference type="PROSITE" id="PS50119"/>
    </source>
</evidence>
<protein>
    <recommendedName>
        <fullName evidence="2">B box-type domain-containing protein</fullName>
    </recommendedName>
</protein>
<keyword evidence="1" id="KW-0479">Metal-binding</keyword>
<gene>
    <name evidence="3" type="ORF">BaRGS_00027182</name>
</gene>
<evidence type="ECO:0000313" key="3">
    <source>
        <dbReference type="EMBL" id="KAK7481533.1"/>
    </source>
</evidence>
<evidence type="ECO:0000313" key="4">
    <source>
        <dbReference type="Proteomes" id="UP001519460"/>
    </source>
</evidence>
<dbReference type="PANTHER" id="PTHR25462:SF296">
    <property type="entry name" value="MEIOTIC P26, ISOFORM F"/>
    <property type="match status" value="1"/>
</dbReference>
<dbReference type="GO" id="GO:0008270">
    <property type="term" value="F:zinc ion binding"/>
    <property type="evidence" value="ECO:0007669"/>
    <property type="project" value="UniProtKB-KW"/>
</dbReference>
<dbReference type="PROSITE" id="PS50119">
    <property type="entry name" value="ZF_BBOX"/>
    <property type="match status" value="1"/>
</dbReference>
<proteinExistence type="predicted"/>
<dbReference type="SUPFAM" id="SSF57845">
    <property type="entry name" value="B-box zinc-binding domain"/>
    <property type="match status" value="1"/>
</dbReference>
<dbReference type="EMBL" id="JACVVK020000260">
    <property type="protein sequence ID" value="KAK7481533.1"/>
    <property type="molecule type" value="Genomic_DNA"/>
</dbReference>
<sequence>MSAMERVMSVNVTDSESRCLQHPGRELDLYCCWCYELICGKCLATTHKHHDAEDITDAIPRLKDYISDNMNRLNTGVNDVEVIVRQGRYELQDMMCKRGVLTRDIRDRHALLQAAIDRYRDEALASLDDQIDDIKAAANLDSLQENLDELTKLQQRMHKAVDSGAGCELVTVAREMRCGFGSKEAVKRLTRNSKTTVSYPTVPFQPLTDSVLQSLRDFTGSASRVEMALSEVEVTVAENFRCGVDPGTEVYSLCPVCVLCGYHLNPLTSTRTLPSGNTERTEN</sequence>
<dbReference type="InterPro" id="IPR000315">
    <property type="entry name" value="Znf_B-box"/>
</dbReference>